<dbReference type="Proteomes" id="UP000800303">
    <property type="component" value="Unassembled WGS sequence"/>
</dbReference>
<dbReference type="RefSeq" id="WP_166272875.1">
    <property type="nucleotide sequence ID" value="NZ_JAAFGS010000001.1"/>
</dbReference>
<evidence type="ECO:0000256" key="3">
    <source>
        <dbReference type="ARBA" id="ARBA00022729"/>
    </source>
</evidence>
<dbReference type="EC" id="3.2.1.51" evidence="2"/>
<dbReference type="InterPro" id="IPR057739">
    <property type="entry name" value="Glyco_hydro_29_N"/>
</dbReference>
<gene>
    <name evidence="8" type="ORF">GYN08_04760</name>
</gene>
<dbReference type="Gene3D" id="2.60.120.260">
    <property type="entry name" value="Galactose-binding domain-like"/>
    <property type="match status" value="1"/>
</dbReference>
<comment type="caution">
    <text evidence="8">The sequence shown here is derived from an EMBL/GenBank/DDBJ whole genome shotgun (WGS) entry which is preliminary data.</text>
</comment>
<evidence type="ECO:0000256" key="1">
    <source>
        <dbReference type="ARBA" id="ARBA00007951"/>
    </source>
</evidence>
<evidence type="ECO:0000256" key="2">
    <source>
        <dbReference type="ARBA" id="ARBA00012662"/>
    </source>
</evidence>
<keyword evidence="3" id="KW-0732">Signal</keyword>
<evidence type="ECO:0000256" key="6">
    <source>
        <dbReference type="SAM" id="MobiDB-lite"/>
    </source>
</evidence>
<sequence>MNLQEIAGIAPSPRQLSWQRLEFYGFIHFGMNTMTGREWGEGHEDPALFAPKSLDADDWIDTLKSSGMRAVILTCKHHDGFCLWPSRYSAHTVARAPWRDGKGDLVREVSDACRRHGLKFGVYLSPWDRTESSYGEGAAYDDFYVNQLSELLTQYGEIGCVWLDGANGEGGGGKKQSYDWDRYYEVVRRLQPNCVISVCGPDIRWVGNEAGHTRAEEWSVVPAPLRDAEKTAAKSQRSEDAAFSRSFNSMEEDLGSRKAIEAYDGEWIWYPAEVNTSIRPGWFYHPEEDGQVRSGEELFGIYLNAVGGNATFLLNVPPNAEGRIAEPDRQALKDLGERIARLKDRRLTRKITMTASSRAHGTAEPQHLACSEGGTDEEPASFWRPRPDDRIPWVEAVFAQAERIDTLSLGEYLPYGQRIESFEVEVWSERAKGGEWEPVAAGGAVGYGKILSFAPVATTRIRITFTGYREFPTLSYLRLNKLSGG</sequence>
<evidence type="ECO:0000256" key="5">
    <source>
        <dbReference type="ARBA" id="ARBA00023295"/>
    </source>
</evidence>
<dbReference type="InterPro" id="IPR008979">
    <property type="entry name" value="Galactose-bd-like_sf"/>
</dbReference>
<keyword evidence="4" id="KW-0378">Hydrolase</keyword>
<accession>A0ABX0F2H1</accession>
<organism evidence="8 9">
    <name type="scientific">Saccharibacillus alkalitolerans</name>
    <dbReference type="NCBI Taxonomy" id="2705290"/>
    <lineage>
        <taxon>Bacteria</taxon>
        <taxon>Bacillati</taxon>
        <taxon>Bacillota</taxon>
        <taxon>Bacilli</taxon>
        <taxon>Bacillales</taxon>
        <taxon>Paenibacillaceae</taxon>
        <taxon>Saccharibacillus</taxon>
    </lineage>
</organism>
<evidence type="ECO:0000313" key="8">
    <source>
        <dbReference type="EMBL" id="NGZ74620.1"/>
    </source>
</evidence>
<comment type="similarity">
    <text evidence="1">Belongs to the glycosyl hydrolase 29 family.</text>
</comment>
<keyword evidence="5" id="KW-0326">Glycosidase</keyword>
<dbReference type="EMBL" id="JAAFGS010000001">
    <property type="protein sequence ID" value="NGZ74620.1"/>
    <property type="molecule type" value="Genomic_DNA"/>
</dbReference>
<keyword evidence="9" id="KW-1185">Reference proteome</keyword>
<dbReference type="SUPFAM" id="SSF51445">
    <property type="entry name" value="(Trans)glycosidases"/>
    <property type="match status" value="1"/>
</dbReference>
<dbReference type="SUPFAM" id="SSF49785">
    <property type="entry name" value="Galactose-binding domain-like"/>
    <property type="match status" value="1"/>
</dbReference>
<evidence type="ECO:0000259" key="7">
    <source>
        <dbReference type="Pfam" id="PF01120"/>
    </source>
</evidence>
<protein>
    <recommendedName>
        <fullName evidence="2">alpha-L-fucosidase</fullName>
        <ecNumber evidence="2">3.2.1.51</ecNumber>
    </recommendedName>
</protein>
<dbReference type="Pfam" id="PF01120">
    <property type="entry name" value="Alpha_L_fucos"/>
    <property type="match status" value="1"/>
</dbReference>
<dbReference type="Gene3D" id="3.20.20.80">
    <property type="entry name" value="Glycosidases"/>
    <property type="match status" value="1"/>
</dbReference>
<name>A0ABX0F2H1_9BACL</name>
<evidence type="ECO:0000313" key="9">
    <source>
        <dbReference type="Proteomes" id="UP000800303"/>
    </source>
</evidence>
<proteinExistence type="inferred from homology"/>
<feature type="region of interest" description="Disordered" evidence="6">
    <location>
        <begin position="356"/>
        <end position="380"/>
    </location>
</feature>
<dbReference type="InterPro" id="IPR000933">
    <property type="entry name" value="Glyco_hydro_29"/>
</dbReference>
<dbReference type="PANTHER" id="PTHR10030:SF37">
    <property type="entry name" value="ALPHA-L-FUCOSIDASE-RELATED"/>
    <property type="match status" value="1"/>
</dbReference>
<evidence type="ECO:0000256" key="4">
    <source>
        <dbReference type="ARBA" id="ARBA00022801"/>
    </source>
</evidence>
<reference evidence="8 9" key="1">
    <citation type="submission" date="2020-01" db="EMBL/GenBank/DDBJ databases">
        <title>Polyphasic characterisation and genomic insights into a novel alkali tolerant bacterium VR-M41.</title>
        <authorList>
            <person name="Vemuluri V.R."/>
        </authorList>
    </citation>
    <scope>NUCLEOTIDE SEQUENCE [LARGE SCALE GENOMIC DNA]</scope>
    <source>
        <strain evidence="8 9">VR-M41</strain>
    </source>
</reference>
<feature type="domain" description="Glycoside hydrolase family 29 N-terminal" evidence="7">
    <location>
        <begin position="48"/>
        <end position="337"/>
    </location>
</feature>
<dbReference type="InterPro" id="IPR017853">
    <property type="entry name" value="GH"/>
</dbReference>
<dbReference type="PANTHER" id="PTHR10030">
    <property type="entry name" value="ALPHA-L-FUCOSIDASE"/>
    <property type="match status" value="1"/>
</dbReference>
<dbReference type="SMART" id="SM00812">
    <property type="entry name" value="Alpha_L_fucos"/>
    <property type="match status" value="1"/>
</dbReference>